<gene>
    <name evidence="9" type="ORF">A9Q75_06575</name>
</gene>
<keyword evidence="2" id="KW-0479">Metal-binding</keyword>
<comment type="caution">
    <text evidence="9">The sequence shown here is derived from an EMBL/GenBank/DDBJ whole genome shotgun (WGS) entry which is preliminary data.</text>
</comment>
<dbReference type="CDD" id="cd07326">
    <property type="entry name" value="M56_BlaR1_MecR1_like"/>
    <property type="match status" value="1"/>
</dbReference>
<keyword evidence="4 6" id="KW-0862">Zinc</keyword>
<name>A0A1Y5EI87_COLPS</name>
<evidence type="ECO:0000313" key="10">
    <source>
        <dbReference type="Proteomes" id="UP000243053"/>
    </source>
</evidence>
<keyword evidence="7" id="KW-0812">Transmembrane</keyword>
<keyword evidence="5 6" id="KW-0482">Metalloprotease</keyword>
<dbReference type="Pfam" id="PF01435">
    <property type="entry name" value="Peptidase_M48"/>
    <property type="match status" value="1"/>
</dbReference>
<evidence type="ECO:0000256" key="2">
    <source>
        <dbReference type="ARBA" id="ARBA00022723"/>
    </source>
</evidence>
<dbReference type="Proteomes" id="UP000243053">
    <property type="component" value="Unassembled WGS sequence"/>
</dbReference>
<dbReference type="GO" id="GO:0046872">
    <property type="term" value="F:metal ion binding"/>
    <property type="evidence" value="ECO:0007669"/>
    <property type="project" value="UniProtKB-KW"/>
</dbReference>
<reference evidence="10" key="1">
    <citation type="journal article" date="2017" name="Proc. Natl. Acad. Sci. U.S.A.">
        <title>Simulation of Deepwater Horizon oil plume reveals substrate specialization within a complex community of hydrocarbon degraders.</title>
        <authorList>
            <person name="Hu P."/>
            <person name="Dubinsky E.A."/>
            <person name="Probst A.J."/>
            <person name="Wang J."/>
            <person name="Sieber C.M.K."/>
            <person name="Tom L.M."/>
            <person name="Gardinali P."/>
            <person name="Banfield J.F."/>
            <person name="Atlas R.M."/>
            <person name="Andersen G.L."/>
        </authorList>
    </citation>
    <scope>NUCLEOTIDE SEQUENCE [LARGE SCALE GENOMIC DNA]</scope>
</reference>
<evidence type="ECO:0000256" key="3">
    <source>
        <dbReference type="ARBA" id="ARBA00022801"/>
    </source>
</evidence>
<feature type="transmembrane region" description="Helical" evidence="7">
    <location>
        <begin position="12"/>
        <end position="36"/>
    </location>
</feature>
<evidence type="ECO:0000256" key="1">
    <source>
        <dbReference type="ARBA" id="ARBA00022670"/>
    </source>
</evidence>
<comment type="similarity">
    <text evidence="6">Belongs to the peptidase M48 family.</text>
</comment>
<evidence type="ECO:0000259" key="8">
    <source>
        <dbReference type="Pfam" id="PF01435"/>
    </source>
</evidence>
<sequence length="320" mass="36004">MIEGILAVVLNVMTIAVIAFCIANVSVSLIISLLAQKFLAMQVQPRKLVLWLLVTTPWLASVCVALLFLNGYLSSSVLETEIEYVHWHHMTVFKWLSWHGITLMIGVTFSSYIIVKKMIQLNKHQHDLKSLTALSIHFDVKVQEIEMPEVIAFTTGFSKKMCFISSGMIQELTHDELTVVIKHEKEHAKNSDPLKKWVFSIFADFFIPSLANRLKLHMTLAMEQLADDGVIDDELTSPFIASTLIKVARLNASYSPIKSNDLVANFGADVLEQRIYFLLGQLDLKPVNKGITGVLMLLILCMSLSSIDAIHHLIETVFNH</sequence>
<keyword evidence="3 6" id="KW-0378">Hydrolase</keyword>
<dbReference type="EMBL" id="MAAF01000040">
    <property type="protein sequence ID" value="OUR82371.1"/>
    <property type="molecule type" value="Genomic_DNA"/>
</dbReference>
<evidence type="ECO:0000256" key="6">
    <source>
        <dbReference type="RuleBase" id="RU003983"/>
    </source>
</evidence>
<evidence type="ECO:0000256" key="4">
    <source>
        <dbReference type="ARBA" id="ARBA00022833"/>
    </source>
</evidence>
<keyword evidence="1 6" id="KW-0645">Protease</keyword>
<dbReference type="Gene3D" id="3.30.2010.10">
    <property type="entry name" value="Metalloproteases ('zincins'), catalytic domain"/>
    <property type="match status" value="1"/>
</dbReference>
<feature type="transmembrane region" description="Helical" evidence="7">
    <location>
        <begin position="48"/>
        <end position="69"/>
    </location>
</feature>
<dbReference type="GO" id="GO:0006508">
    <property type="term" value="P:proteolysis"/>
    <property type="evidence" value="ECO:0007669"/>
    <property type="project" value="UniProtKB-KW"/>
</dbReference>
<evidence type="ECO:0000256" key="5">
    <source>
        <dbReference type="ARBA" id="ARBA00023049"/>
    </source>
</evidence>
<keyword evidence="7" id="KW-1133">Transmembrane helix</keyword>
<dbReference type="PANTHER" id="PTHR34978:SF3">
    <property type="entry name" value="SLR0241 PROTEIN"/>
    <property type="match status" value="1"/>
</dbReference>
<dbReference type="InterPro" id="IPR001915">
    <property type="entry name" value="Peptidase_M48"/>
</dbReference>
<dbReference type="InterPro" id="IPR052173">
    <property type="entry name" value="Beta-lactam_resp_regulator"/>
</dbReference>
<feature type="transmembrane region" description="Helical" evidence="7">
    <location>
        <begin position="95"/>
        <end position="115"/>
    </location>
</feature>
<evidence type="ECO:0000313" key="9">
    <source>
        <dbReference type="EMBL" id="OUR82371.1"/>
    </source>
</evidence>
<feature type="domain" description="Peptidase M48" evidence="8">
    <location>
        <begin position="141"/>
        <end position="215"/>
    </location>
</feature>
<feature type="transmembrane region" description="Helical" evidence="7">
    <location>
        <begin position="294"/>
        <end position="314"/>
    </location>
</feature>
<proteinExistence type="inferred from homology"/>
<evidence type="ECO:0000256" key="7">
    <source>
        <dbReference type="SAM" id="Phobius"/>
    </source>
</evidence>
<accession>A0A1Y5EI87</accession>
<dbReference type="PANTHER" id="PTHR34978">
    <property type="entry name" value="POSSIBLE SENSOR-TRANSDUCER PROTEIN BLAR"/>
    <property type="match status" value="1"/>
</dbReference>
<keyword evidence="7" id="KW-0472">Membrane</keyword>
<dbReference type="GO" id="GO:0004222">
    <property type="term" value="F:metalloendopeptidase activity"/>
    <property type="evidence" value="ECO:0007669"/>
    <property type="project" value="InterPro"/>
</dbReference>
<organism evidence="9 10">
    <name type="scientific">Colwellia psychrerythraea</name>
    <name type="common">Vibrio psychroerythus</name>
    <dbReference type="NCBI Taxonomy" id="28229"/>
    <lineage>
        <taxon>Bacteria</taxon>
        <taxon>Pseudomonadati</taxon>
        <taxon>Pseudomonadota</taxon>
        <taxon>Gammaproteobacteria</taxon>
        <taxon>Alteromonadales</taxon>
        <taxon>Colwelliaceae</taxon>
        <taxon>Colwellia</taxon>
    </lineage>
</organism>
<comment type="cofactor">
    <cofactor evidence="6">
        <name>Zn(2+)</name>
        <dbReference type="ChEBI" id="CHEBI:29105"/>
    </cofactor>
    <text evidence="6">Binds 1 zinc ion per subunit.</text>
</comment>
<dbReference type="AlphaFoldDB" id="A0A1Y5EI87"/>
<protein>
    <recommendedName>
        <fullName evidence="8">Peptidase M48 domain-containing protein</fullName>
    </recommendedName>
</protein>